<organism evidence="4 5">
    <name type="scientific">Leptidea sinapis</name>
    <dbReference type="NCBI Taxonomy" id="189913"/>
    <lineage>
        <taxon>Eukaryota</taxon>
        <taxon>Metazoa</taxon>
        <taxon>Ecdysozoa</taxon>
        <taxon>Arthropoda</taxon>
        <taxon>Hexapoda</taxon>
        <taxon>Insecta</taxon>
        <taxon>Pterygota</taxon>
        <taxon>Neoptera</taxon>
        <taxon>Endopterygota</taxon>
        <taxon>Lepidoptera</taxon>
        <taxon>Glossata</taxon>
        <taxon>Ditrysia</taxon>
        <taxon>Papilionoidea</taxon>
        <taxon>Pieridae</taxon>
        <taxon>Dismorphiinae</taxon>
        <taxon>Leptidea</taxon>
    </lineage>
</organism>
<evidence type="ECO:0000256" key="2">
    <source>
        <dbReference type="ARBA" id="ARBA00023242"/>
    </source>
</evidence>
<dbReference type="Proteomes" id="UP000324832">
    <property type="component" value="Unassembled WGS sequence"/>
</dbReference>
<feature type="non-terminal residue" evidence="4">
    <location>
        <position position="1"/>
    </location>
</feature>
<dbReference type="GO" id="GO:0005634">
    <property type="term" value="C:nucleus"/>
    <property type="evidence" value="ECO:0007669"/>
    <property type="project" value="UniProtKB-SubCell"/>
</dbReference>
<dbReference type="AlphaFoldDB" id="A0A5E4QZ21"/>
<keyword evidence="5" id="KW-1185">Reference proteome</keyword>
<accession>A0A5E4QZ21</accession>
<feature type="region of interest" description="Disordered" evidence="3">
    <location>
        <begin position="67"/>
        <end position="130"/>
    </location>
</feature>
<dbReference type="InterPro" id="IPR033270">
    <property type="entry name" value="VPRBP/DCAF1"/>
</dbReference>
<feature type="non-terminal residue" evidence="4">
    <location>
        <position position="130"/>
    </location>
</feature>
<evidence type="ECO:0000313" key="4">
    <source>
        <dbReference type="EMBL" id="VVD02945.1"/>
    </source>
</evidence>
<reference evidence="4 5" key="1">
    <citation type="submission" date="2017-07" db="EMBL/GenBank/DDBJ databases">
        <authorList>
            <person name="Talla V."/>
            <person name="Backstrom N."/>
        </authorList>
    </citation>
    <scope>NUCLEOTIDE SEQUENCE [LARGE SCALE GENOMIC DNA]</scope>
</reference>
<dbReference type="GO" id="GO:0080008">
    <property type="term" value="C:Cul4-RING E3 ubiquitin ligase complex"/>
    <property type="evidence" value="ECO:0007669"/>
    <property type="project" value="TreeGrafter"/>
</dbReference>
<protein>
    <submittedName>
        <fullName evidence="4">Uncharacterized protein</fullName>
    </submittedName>
</protein>
<dbReference type="PANTHER" id="PTHR13129">
    <property type="entry name" value="VPRBP PROTEIN-RELATED"/>
    <property type="match status" value="1"/>
</dbReference>
<dbReference type="EMBL" id="FZQP02006455">
    <property type="protein sequence ID" value="VVD02945.1"/>
    <property type="molecule type" value="Genomic_DNA"/>
</dbReference>
<gene>
    <name evidence="4" type="ORF">LSINAPIS_LOCUS13045</name>
</gene>
<dbReference type="GO" id="GO:0016567">
    <property type="term" value="P:protein ubiquitination"/>
    <property type="evidence" value="ECO:0007669"/>
    <property type="project" value="InterPro"/>
</dbReference>
<sequence length="130" mass="13854">VLLSLMMVKSPITDADMIRGLACRAVAGLARCPTVRQIISKLPLFTTSQIQERCSRAVYRARCPARRAPNTSARCSARTAWRGAGRGAGPSGPRPRRASRFTPSSPSTSTTSTRSARTPSSRALSSTCSS</sequence>
<name>A0A5E4QZ21_9NEOP</name>
<evidence type="ECO:0000256" key="3">
    <source>
        <dbReference type="SAM" id="MobiDB-lite"/>
    </source>
</evidence>
<comment type="subcellular location">
    <subcellularLocation>
        <location evidence="1">Nucleus</location>
    </subcellularLocation>
</comment>
<keyword evidence="2" id="KW-0539">Nucleus</keyword>
<feature type="compositionally biased region" description="Low complexity" evidence="3">
    <location>
        <begin position="100"/>
        <end position="130"/>
    </location>
</feature>
<evidence type="ECO:0000313" key="5">
    <source>
        <dbReference type="Proteomes" id="UP000324832"/>
    </source>
</evidence>
<dbReference type="PANTHER" id="PTHR13129:SF4">
    <property type="entry name" value="DDB1- AND CUL4-ASSOCIATED FACTOR 1"/>
    <property type="match status" value="1"/>
</dbReference>
<evidence type="ECO:0000256" key="1">
    <source>
        <dbReference type="ARBA" id="ARBA00004123"/>
    </source>
</evidence>
<proteinExistence type="predicted"/>